<dbReference type="EMBL" id="JACBYR010000001">
    <property type="protein sequence ID" value="NYE83779.1"/>
    <property type="molecule type" value="Genomic_DNA"/>
</dbReference>
<keyword evidence="1" id="KW-1003">Cell membrane</keyword>
<dbReference type="Pfam" id="PF07869">
    <property type="entry name" value="DUF1656"/>
    <property type="match status" value="1"/>
</dbReference>
<proteinExistence type="predicted"/>
<name>A0A7Y9IX65_9BURK</name>
<sequence length="76" mass="8147">MIGEVNLHGIFVPALLVLTLGALLLSSLLRRVLAAVGFYRYVWHPALFDFCLFILVLGGICALTAGTSPAFLSSLL</sequence>
<evidence type="ECO:0000313" key="7">
    <source>
        <dbReference type="Proteomes" id="UP000542125"/>
    </source>
</evidence>
<reference evidence="6 7" key="1">
    <citation type="submission" date="2020-07" db="EMBL/GenBank/DDBJ databases">
        <title>Genomic Encyclopedia of Type Strains, Phase IV (KMG-V): Genome sequencing to study the core and pangenomes of soil and plant-associated prokaryotes.</title>
        <authorList>
            <person name="Whitman W."/>
        </authorList>
    </citation>
    <scope>NUCLEOTIDE SEQUENCE [LARGE SCALE GENOMIC DNA]</scope>
    <source>
        <strain evidence="6 7">SAS40</strain>
    </source>
</reference>
<dbReference type="RefSeq" id="WP_179587552.1">
    <property type="nucleotide sequence ID" value="NZ_JACBYR010000001.1"/>
</dbReference>
<gene>
    <name evidence="6" type="ORF">FHW18_003050</name>
</gene>
<evidence type="ECO:0000256" key="2">
    <source>
        <dbReference type="ARBA" id="ARBA00022692"/>
    </source>
</evidence>
<accession>A0A7Y9IX65</accession>
<evidence type="ECO:0000256" key="1">
    <source>
        <dbReference type="ARBA" id="ARBA00022475"/>
    </source>
</evidence>
<keyword evidence="4 5" id="KW-0472">Membrane</keyword>
<feature type="transmembrane region" description="Helical" evidence="5">
    <location>
        <begin position="50"/>
        <end position="72"/>
    </location>
</feature>
<comment type="caution">
    <text evidence="6">The sequence shown here is derived from an EMBL/GenBank/DDBJ whole genome shotgun (WGS) entry which is preliminary data.</text>
</comment>
<evidence type="ECO:0008006" key="8">
    <source>
        <dbReference type="Google" id="ProtNLM"/>
    </source>
</evidence>
<evidence type="ECO:0000256" key="3">
    <source>
        <dbReference type="ARBA" id="ARBA00022989"/>
    </source>
</evidence>
<evidence type="ECO:0000256" key="4">
    <source>
        <dbReference type="ARBA" id="ARBA00023136"/>
    </source>
</evidence>
<keyword evidence="7" id="KW-1185">Reference proteome</keyword>
<dbReference type="AlphaFoldDB" id="A0A7Y9IX65"/>
<organism evidence="6 7">
    <name type="scientific">Pigmentiphaga litoralis</name>
    <dbReference type="NCBI Taxonomy" id="516702"/>
    <lineage>
        <taxon>Bacteria</taxon>
        <taxon>Pseudomonadati</taxon>
        <taxon>Pseudomonadota</taxon>
        <taxon>Betaproteobacteria</taxon>
        <taxon>Burkholderiales</taxon>
        <taxon>Alcaligenaceae</taxon>
        <taxon>Pigmentiphaga</taxon>
    </lineage>
</organism>
<evidence type="ECO:0000256" key="5">
    <source>
        <dbReference type="SAM" id="Phobius"/>
    </source>
</evidence>
<evidence type="ECO:0000313" key="6">
    <source>
        <dbReference type="EMBL" id="NYE83779.1"/>
    </source>
</evidence>
<keyword evidence="3 5" id="KW-1133">Transmembrane helix</keyword>
<keyword evidence="2 5" id="KW-0812">Transmembrane</keyword>
<dbReference type="Proteomes" id="UP000542125">
    <property type="component" value="Unassembled WGS sequence"/>
</dbReference>
<protein>
    <recommendedName>
        <fullName evidence="8">DUF1656 domain-containing protein</fullName>
    </recommendedName>
</protein>
<dbReference type="InterPro" id="IPR012451">
    <property type="entry name" value="DUF1656"/>
</dbReference>